<dbReference type="InterPro" id="IPR050490">
    <property type="entry name" value="Bact_solute-bd_prot1"/>
</dbReference>
<dbReference type="RefSeq" id="WP_005605252.1">
    <property type="nucleotide sequence ID" value="NZ_CP102283.1"/>
</dbReference>
<dbReference type="Gene3D" id="3.40.190.10">
    <property type="entry name" value="Periplasmic binding protein-like II"/>
    <property type="match status" value="1"/>
</dbReference>
<dbReference type="PROSITE" id="PS00356">
    <property type="entry name" value="HTH_LACI_1"/>
    <property type="match status" value="1"/>
</dbReference>
<gene>
    <name evidence="2" type="ORF">HMPREF0444_0263</name>
</gene>
<dbReference type="PROSITE" id="PS50932">
    <property type="entry name" value="HTH_LACI_2"/>
    <property type="match status" value="1"/>
</dbReference>
<sequence>MATIKDIAKLAGVSHGTASNVLNQRGNVSSEKISKVLKAAKELGYTINPQAQLLRKGFSNKVVVFIPFVLKEHYSVFYESILQQAEKESIEIEVFYFKEKNLRSIVEKESLLKPSVAVFVGYVPKDNVLTIFQQDTKIHFVDVLEDPNKYGVISFDYSLLAKELIKRLNKGNQKLLLIDYKFENGKSLSEDILNEISEHISIERFSMENRQDLIRLFEQYERLDEFSAIFAIDREILRNIQEIQSWLGRSRIENIFALDSFQLIRAKKNIFELDYKLCAKKVIDIIKNGDMGRILMTPEGFRAKNVYTKYANPQKIRLLTISSPTTRVLKFLSGIFEHETNIRIEIEELESSEYDVTKIKNSAFTKRYDLIRLDMAVLPEVAEDLFVPLEDVEGSKKLLKQFDEKLLNEFMYSNKKWYGVPLDVSVQLLYYRKDLFLNKLVQREFYERFRKELIVPQSYEEFDLICQFFTKNINKASQTEYGHSIAMKTPLVASCDFLPRYREQVLNQVDNPYQTALEQYMASLKTSDQNKDKWWGDIVQEFAEGKTAMMTVFSNYSTVLAGQLQNDIDFGVARIPGKQPLIGGGTVGIVKESKMKEQALLFLEWLYSDEISKLIVALGGMILSKEVLSNQELMEMHPWLSHLEKSIQLGKRQVWNNQKFSLSDEIELGERVLQEVFND</sequence>
<name>C8NEB8_9LACT</name>
<dbReference type="Gene3D" id="1.10.260.40">
    <property type="entry name" value="lambda repressor-like DNA-binding domains"/>
    <property type="match status" value="1"/>
</dbReference>
<protein>
    <submittedName>
        <fullName evidence="2">Transcriptional regulator, LacI family</fullName>
    </submittedName>
</protein>
<proteinExistence type="predicted"/>
<dbReference type="CDD" id="cd01392">
    <property type="entry name" value="HTH_LacI"/>
    <property type="match status" value="1"/>
</dbReference>
<dbReference type="SUPFAM" id="SSF47413">
    <property type="entry name" value="lambda repressor-like DNA-binding domains"/>
    <property type="match status" value="1"/>
</dbReference>
<dbReference type="GeneID" id="78411471"/>
<dbReference type="PANTHER" id="PTHR43649:SF12">
    <property type="entry name" value="DIACETYLCHITOBIOSE BINDING PROTEIN DASA"/>
    <property type="match status" value="1"/>
</dbReference>
<evidence type="ECO:0000259" key="1">
    <source>
        <dbReference type="PROSITE" id="PS50932"/>
    </source>
</evidence>
<dbReference type="eggNOG" id="COG1609">
    <property type="taxonomic scope" value="Bacteria"/>
</dbReference>
<dbReference type="Pfam" id="PF00356">
    <property type="entry name" value="LacI"/>
    <property type="match status" value="1"/>
</dbReference>
<dbReference type="PANTHER" id="PTHR43649">
    <property type="entry name" value="ARABINOSE-BINDING PROTEIN-RELATED"/>
    <property type="match status" value="1"/>
</dbReference>
<dbReference type="eggNOG" id="COG1653">
    <property type="taxonomic scope" value="Bacteria"/>
</dbReference>
<dbReference type="InterPro" id="IPR000843">
    <property type="entry name" value="HTH_LacI"/>
</dbReference>
<dbReference type="SMART" id="SM00354">
    <property type="entry name" value="HTH_LACI"/>
    <property type="match status" value="1"/>
</dbReference>
<evidence type="ECO:0000313" key="2">
    <source>
        <dbReference type="EMBL" id="EEW38019.1"/>
    </source>
</evidence>
<dbReference type="Proteomes" id="UP000005926">
    <property type="component" value="Unassembled WGS sequence"/>
</dbReference>
<dbReference type="EMBL" id="ACKZ01000008">
    <property type="protein sequence ID" value="EEW38019.1"/>
    <property type="molecule type" value="Genomic_DNA"/>
</dbReference>
<dbReference type="Pfam" id="PF13416">
    <property type="entry name" value="SBP_bac_8"/>
    <property type="match status" value="1"/>
</dbReference>
<feature type="domain" description="HTH lacI-type" evidence="1">
    <location>
        <begin position="2"/>
        <end position="56"/>
    </location>
</feature>
<dbReference type="InterPro" id="IPR010982">
    <property type="entry name" value="Lambda_DNA-bd_dom_sf"/>
</dbReference>
<dbReference type="GO" id="GO:0006355">
    <property type="term" value="P:regulation of DNA-templated transcription"/>
    <property type="evidence" value="ECO:0007669"/>
    <property type="project" value="InterPro"/>
</dbReference>
<dbReference type="InterPro" id="IPR006059">
    <property type="entry name" value="SBP"/>
</dbReference>
<accession>C8NEB8</accession>
<organism evidence="2 3">
    <name type="scientific">Granulicatella adiacens ATCC 49175</name>
    <dbReference type="NCBI Taxonomy" id="638301"/>
    <lineage>
        <taxon>Bacteria</taxon>
        <taxon>Bacillati</taxon>
        <taxon>Bacillota</taxon>
        <taxon>Bacilli</taxon>
        <taxon>Lactobacillales</taxon>
        <taxon>Carnobacteriaceae</taxon>
        <taxon>Granulicatella</taxon>
    </lineage>
</organism>
<dbReference type="STRING" id="638301.HMPREF0444_0263"/>
<keyword evidence="3" id="KW-1185">Reference proteome</keyword>
<dbReference type="HOGENOM" id="CLU_023027_0_0_9"/>
<dbReference type="SUPFAM" id="SSF53850">
    <property type="entry name" value="Periplasmic binding protein-like II"/>
    <property type="match status" value="1"/>
</dbReference>
<dbReference type="AlphaFoldDB" id="C8NEB8"/>
<evidence type="ECO:0000313" key="3">
    <source>
        <dbReference type="Proteomes" id="UP000005926"/>
    </source>
</evidence>
<dbReference type="GO" id="GO:0003677">
    <property type="term" value="F:DNA binding"/>
    <property type="evidence" value="ECO:0007669"/>
    <property type="project" value="InterPro"/>
</dbReference>
<comment type="caution">
    <text evidence="2">The sequence shown here is derived from an EMBL/GenBank/DDBJ whole genome shotgun (WGS) entry which is preliminary data.</text>
</comment>
<reference evidence="2 3" key="1">
    <citation type="submission" date="2009-08" db="EMBL/GenBank/DDBJ databases">
        <authorList>
            <person name="Muzny D."/>
            <person name="Qin X."/>
            <person name="Deng J."/>
            <person name="Jiang H."/>
            <person name="Liu Y."/>
            <person name="Qu J."/>
            <person name="Song X.-Z."/>
            <person name="Zhang L."/>
            <person name="Thornton R."/>
            <person name="Coyle M."/>
            <person name="Francisco L."/>
            <person name="Jackson L."/>
            <person name="Javaid M."/>
            <person name="Korchina V."/>
            <person name="Kovar C."/>
            <person name="Mata R."/>
            <person name="Mathew T."/>
            <person name="Ngo R."/>
            <person name="Nguyen L."/>
            <person name="Nguyen N."/>
            <person name="Okwuonu G."/>
            <person name="Ongeri F."/>
            <person name="Pham C."/>
            <person name="Simmons D."/>
            <person name="Wilczek-Boney K."/>
            <person name="Hale W."/>
            <person name="Jakkamsetti A."/>
            <person name="Pham P."/>
            <person name="Ruth R."/>
            <person name="San Lucas F."/>
            <person name="Warren J."/>
            <person name="Zhang J."/>
            <person name="Zhao Z."/>
            <person name="Zhou C."/>
            <person name="Zhu D."/>
            <person name="Lee S."/>
            <person name="Bess C."/>
            <person name="Blankenburg K."/>
            <person name="Forbes L."/>
            <person name="Fu Q."/>
            <person name="Gubbala S."/>
            <person name="Hirani K."/>
            <person name="Jayaseelan J.C."/>
            <person name="Lara F."/>
            <person name="Munidasa M."/>
            <person name="Palculict T."/>
            <person name="Patil S."/>
            <person name="Pu L.-L."/>
            <person name="Saada N."/>
            <person name="Tang L."/>
            <person name="Weissenberger G."/>
            <person name="Zhu Y."/>
            <person name="Hemphill L."/>
            <person name="Shang Y."/>
            <person name="Youmans B."/>
            <person name="Ayvaz T."/>
            <person name="Ross M."/>
            <person name="Santibanez J."/>
            <person name="Aqrawi P."/>
            <person name="Gross S."/>
            <person name="Joshi V."/>
            <person name="Fowler G."/>
            <person name="Nazareth L."/>
            <person name="Reid J."/>
            <person name="Worley K."/>
            <person name="Petrosino J."/>
            <person name="Highlander S."/>
            <person name="Gibbs R."/>
        </authorList>
    </citation>
    <scope>NUCLEOTIDE SEQUENCE [LARGE SCALE GENOMIC DNA]</scope>
    <source>
        <strain evidence="2 3">ATCC 49175</strain>
    </source>
</reference>